<gene>
    <name evidence="2" type="ORF">FB45DRAFT_859300</name>
</gene>
<evidence type="ECO:0000313" key="2">
    <source>
        <dbReference type="EMBL" id="KAJ7650537.1"/>
    </source>
</evidence>
<dbReference type="Proteomes" id="UP001221142">
    <property type="component" value="Unassembled WGS sequence"/>
</dbReference>
<proteinExistence type="predicted"/>
<accession>A0AAD7CJR0</accession>
<feature type="compositionally biased region" description="Polar residues" evidence="1">
    <location>
        <begin position="25"/>
        <end position="37"/>
    </location>
</feature>
<sequence length="298" mass="33135">MYSSSKPATSHSPWKIPTRLRAQSAALSRTAAQSNTGAPGWQRQRMKGLQAITRPHAGLAVQSYTGTPGRQCQAFKQSLDRTPGWQCSRVPARLVGSATQSNTGAPGWQRQRMKGLQAITRPHAGLAVQSYAGTPGRQCQERKGEGPGEKPRQKHEADVYLVSGGPPRAPELPDAVWTSGDVDERYHRWETILGRGSRAGWTAENRRKEWSSARWAHARRSSPSNAERKVQVEDVRALADAAWESQGSESVRLTERDGKKNQLQKREARNAWMQTMGYDLMYPSQNLVVLLASLNDWK</sequence>
<name>A0AAD7CJR0_9AGAR</name>
<organism evidence="2 3">
    <name type="scientific">Roridomyces roridus</name>
    <dbReference type="NCBI Taxonomy" id="1738132"/>
    <lineage>
        <taxon>Eukaryota</taxon>
        <taxon>Fungi</taxon>
        <taxon>Dikarya</taxon>
        <taxon>Basidiomycota</taxon>
        <taxon>Agaricomycotina</taxon>
        <taxon>Agaricomycetes</taxon>
        <taxon>Agaricomycetidae</taxon>
        <taxon>Agaricales</taxon>
        <taxon>Marasmiineae</taxon>
        <taxon>Mycenaceae</taxon>
        <taxon>Roridomyces</taxon>
    </lineage>
</organism>
<reference evidence="2" key="1">
    <citation type="submission" date="2023-03" db="EMBL/GenBank/DDBJ databases">
        <title>Massive genome expansion in bonnet fungi (Mycena s.s.) driven by repeated elements and novel gene families across ecological guilds.</title>
        <authorList>
            <consortium name="Lawrence Berkeley National Laboratory"/>
            <person name="Harder C.B."/>
            <person name="Miyauchi S."/>
            <person name="Viragh M."/>
            <person name="Kuo A."/>
            <person name="Thoen E."/>
            <person name="Andreopoulos B."/>
            <person name="Lu D."/>
            <person name="Skrede I."/>
            <person name="Drula E."/>
            <person name="Henrissat B."/>
            <person name="Morin E."/>
            <person name="Kohler A."/>
            <person name="Barry K."/>
            <person name="LaButti K."/>
            <person name="Morin E."/>
            <person name="Salamov A."/>
            <person name="Lipzen A."/>
            <person name="Mereny Z."/>
            <person name="Hegedus B."/>
            <person name="Baldrian P."/>
            <person name="Stursova M."/>
            <person name="Weitz H."/>
            <person name="Taylor A."/>
            <person name="Grigoriev I.V."/>
            <person name="Nagy L.G."/>
            <person name="Martin F."/>
            <person name="Kauserud H."/>
        </authorList>
    </citation>
    <scope>NUCLEOTIDE SEQUENCE</scope>
    <source>
        <strain evidence="2">9284</strain>
    </source>
</reference>
<evidence type="ECO:0000313" key="3">
    <source>
        <dbReference type="Proteomes" id="UP001221142"/>
    </source>
</evidence>
<keyword evidence="3" id="KW-1185">Reference proteome</keyword>
<feature type="compositionally biased region" description="Basic and acidic residues" evidence="1">
    <location>
        <begin position="139"/>
        <end position="156"/>
    </location>
</feature>
<comment type="caution">
    <text evidence="2">The sequence shown here is derived from an EMBL/GenBank/DDBJ whole genome shotgun (WGS) entry which is preliminary data.</text>
</comment>
<protein>
    <submittedName>
        <fullName evidence="2">Uncharacterized protein</fullName>
    </submittedName>
</protein>
<evidence type="ECO:0000256" key="1">
    <source>
        <dbReference type="SAM" id="MobiDB-lite"/>
    </source>
</evidence>
<dbReference type="EMBL" id="JARKIF010000001">
    <property type="protein sequence ID" value="KAJ7650537.1"/>
    <property type="molecule type" value="Genomic_DNA"/>
</dbReference>
<dbReference type="AlphaFoldDB" id="A0AAD7CJR0"/>
<feature type="region of interest" description="Disordered" evidence="1">
    <location>
        <begin position="129"/>
        <end position="156"/>
    </location>
</feature>
<feature type="region of interest" description="Disordered" evidence="1">
    <location>
        <begin position="22"/>
        <end position="44"/>
    </location>
</feature>